<feature type="compositionally biased region" description="Low complexity" evidence="1">
    <location>
        <begin position="1"/>
        <end position="40"/>
    </location>
</feature>
<name>J3NL38_GAET3</name>
<reference evidence="2" key="3">
    <citation type="submission" date="2010-09" db="EMBL/GenBank/DDBJ databases">
        <title>Annotation of Gaeumannomyces graminis var. tritici R3-111a-1.</title>
        <authorList>
            <consortium name="The Broad Institute Genome Sequencing Platform"/>
            <person name="Ma L.-J."/>
            <person name="Dead R."/>
            <person name="Young S.K."/>
            <person name="Zeng Q."/>
            <person name="Gargeya S."/>
            <person name="Fitzgerald M."/>
            <person name="Haas B."/>
            <person name="Abouelleil A."/>
            <person name="Alvarado L."/>
            <person name="Arachchi H.M."/>
            <person name="Berlin A."/>
            <person name="Brown A."/>
            <person name="Chapman S.B."/>
            <person name="Chen Z."/>
            <person name="Dunbar C."/>
            <person name="Freedman E."/>
            <person name="Gearin G."/>
            <person name="Gellesch M."/>
            <person name="Goldberg J."/>
            <person name="Griggs A."/>
            <person name="Gujja S."/>
            <person name="Heiman D."/>
            <person name="Howarth C."/>
            <person name="Larson L."/>
            <person name="Lui A."/>
            <person name="MacDonald P.J.P."/>
            <person name="Mehta T."/>
            <person name="Montmayeur A."/>
            <person name="Murphy C."/>
            <person name="Neiman D."/>
            <person name="Pearson M."/>
            <person name="Priest M."/>
            <person name="Roberts A."/>
            <person name="Saif S."/>
            <person name="Shea T."/>
            <person name="Shenoy N."/>
            <person name="Sisk P."/>
            <person name="Stolte C."/>
            <person name="Sykes S."/>
            <person name="Yandava C."/>
            <person name="Wortman J."/>
            <person name="Nusbaum C."/>
            <person name="Birren B."/>
        </authorList>
    </citation>
    <scope>NUCLEOTIDE SEQUENCE</scope>
    <source>
        <strain evidence="2">R3-111a-1</strain>
    </source>
</reference>
<reference evidence="3" key="4">
    <citation type="journal article" date="2015" name="G3 (Bethesda)">
        <title>Genome sequences of three phytopathogenic species of the Magnaporthaceae family of fungi.</title>
        <authorList>
            <person name="Okagaki L.H."/>
            <person name="Nunes C.C."/>
            <person name="Sailsbery J."/>
            <person name="Clay B."/>
            <person name="Brown D."/>
            <person name="John T."/>
            <person name="Oh Y."/>
            <person name="Young N."/>
            <person name="Fitzgerald M."/>
            <person name="Haas B.J."/>
            <person name="Zeng Q."/>
            <person name="Young S."/>
            <person name="Adiconis X."/>
            <person name="Fan L."/>
            <person name="Levin J.Z."/>
            <person name="Mitchell T.K."/>
            <person name="Okubara P.A."/>
            <person name="Farman M.L."/>
            <person name="Kohn L.M."/>
            <person name="Birren B."/>
            <person name="Ma L.-J."/>
            <person name="Dean R.A."/>
        </authorList>
    </citation>
    <scope>NUCLEOTIDE SEQUENCE</scope>
    <source>
        <strain evidence="3">R3-111a-1</strain>
    </source>
</reference>
<dbReference type="STRING" id="644352.J3NL38"/>
<dbReference type="GeneID" id="20342437"/>
<feature type="region of interest" description="Disordered" evidence="1">
    <location>
        <begin position="173"/>
        <end position="202"/>
    </location>
</feature>
<organism evidence="2">
    <name type="scientific">Gaeumannomyces tritici (strain R3-111a-1)</name>
    <name type="common">Wheat and barley take-all root rot fungus</name>
    <name type="synonym">Gaeumannomyces graminis var. tritici</name>
    <dbReference type="NCBI Taxonomy" id="644352"/>
    <lineage>
        <taxon>Eukaryota</taxon>
        <taxon>Fungi</taxon>
        <taxon>Dikarya</taxon>
        <taxon>Ascomycota</taxon>
        <taxon>Pezizomycotina</taxon>
        <taxon>Sordariomycetes</taxon>
        <taxon>Sordariomycetidae</taxon>
        <taxon>Magnaporthales</taxon>
        <taxon>Magnaporthaceae</taxon>
        <taxon>Gaeumannomyces</taxon>
    </lineage>
</organism>
<feature type="compositionally biased region" description="Low complexity" evidence="1">
    <location>
        <begin position="182"/>
        <end position="199"/>
    </location>
</feature>
<dbReference type="OrthoDB" id="4770059at2759"/>
<dbReference type="EMBL" id="GL385395">
    <property type="protein sequence ID" value="EJT82005.1"/>
    <property type="molecule type" value="Genomic_DNA"/>
</dbReference>
<reference evidence="3" key="5">
    <citation type="submission" date="2018-04" db="UniProtKB">
        <authorList>
            <consortium name="EnsemblFungi"/>
        </authorList>
    </citation>
    <scope>IDENTIFICATION</scope>
    <source>
        <strain evidence="3">R3-111a-1</strain>
    </source>
</reference>
<dbReference type="AlphaFoldDB" id="J3NL38"/>
<evidence type="ECO:0000313" key="2">
    <source>
        <dbReference type="EMBL" id="EJT82005.1"/>
    </source>
</evidence>
<dbReference type="VEuPathDB" id="FungiDB:GGTG_01979"/>
<evidence type="ECO:0000313" key="4">
    <source>
        <dbReference type="Proteomes" id="UP000006039"/>
    </source>
</evidence>
<protein>
    <submittedName>
        <fullName evidence="2 3">Uncharacterized protein</fullName>
    </submittedName>
</protein>
<sequence length="407" mass="42707">MTTPTAGGAPDTTTDDAAAVASPSPTGMASSTSPSSSRSSGDARRGQHDGTPPAAALTTVWRPPCPGGPISWDRSRTVLPRVEAFSPCLPEGWVTTGYFSPAICPSGYVSACGRFDAAQGPPVEAGETAVLCGPPGFTCNAKDAVYAKSDAFDAPMIQIRWRSSDISILQTHPLSPTSPVTTAGGSPTAAADTAASAADGGHGAGGGLPPGAIAAIIVGSMVAVALVVLAGLLPELPAEEVLVDDKKRPPFYNNRRAATRDSAAVTTVSDKRRLQRLQQRLQQSQQQQQEQQQQQHQQQQQQQQRRSIQELPGHEIPFEMGDGSSPSARPCELSATVVDVQEAAAVNTGGGGGGELEELRARPGRVVDRELFFKAEQACCQVDRNKGGRGVYLYRWEEDEADAAPRE</sequence>
<dbReference type="HOGENOM" id="CLU_594562_0_0_1"/>
<evidence type="ECO:0000313" key="3">
    <source>
        <dbReference type="EnsemblFungi" id="EJT82005"/>
    </source>
</evidence>
<reference evidence="4" key="1">
    <citation type="submission" date="2010-07" db="EMBL/GenBank/DDBJ databases">
        <title>The genome sequence of Gaeumannomyces graminis var. tritici strain R3-111a-1.</title>
        <authorList>
            <consortium name="The Broad Institute Genome Sequencing Platform"/>
            <person name="Ma L.-J."/>
            <person name="Dead R."/>
            <person name="Young S."/>
            <person name="Zeng Q."/>
            <person name="Koehrsen M."/>
            <person name="Alvarado L."/>
            <person name="Berlin A."/>
            <person name="Chapman S.B."/>
            <person name="Chen Z."/>
            <person name="Freedman E."/>
            <person name="Gellesch M."/>
            <person name="Goldberg J."/>
            <person name="Griggs A."/>
            <person name="Gujja S."/>
            <person name="Heilman E.R."/>
            <person name="Heiman D."/>
            <person name="Hepburn T."/>
            <person name="Howarth C."/>
            <person name="Jen D."/>
            <person name="Larson L."/>
            <person name="Mehta T."/>
            <person name="Neiman D."/>
            <person name="Pearson M."/>
            <person name="Roberts A."/>
            <person name="Saif S."/>
            <person name="Shea T."/>
            <person name="Shenoy N."/>
            <person name="Sisk P."/>
            <person name="Stolte C."/>
            <person name="Sykes S."/>
            <person name="Walk T."/>
            <person name="White J."/>
            <person name="Yandava C."/>
            <person name="Haas B."/>
            <person name="Nusbaum C."/>
            <person name="Birren B."/>
        </authorList>
    </citation>
    <scope>NUCLEOTIDE SEQUENCE [LARGE SCALE GENOMIC DNA]</scope>
    <source>
        <strain evidence="4">R3-111a-1</strain>
    </source>
</reference>
<accession>J3NL38</accession>
<proteinExistence type="predicted"/>
<feature type="region of interest" description="Disordered" evidence="1">
    <location>
        <begin position="1"/>
        <end position="63"/>
    </location>
</feature>
<feature type="compositionally biased region" description="Low complexity" evidence="1">
    <location>
        <begin position="276"/>
        <end position="306"/>
    </location>
</feature>
<dbReference type="eggNOG" id="ENOG502SUMD">
    <property type="taxonomic scope" value="Eukaryota"/>
</dbReference>
<reference evidence="2" key="2">
    <citation type="submission" date="2010-07" db="EMBL/GenBank/DDBJ databases">
        <authorList>
            <consortium name="The Broad Institute Genome Sequencing Platform"/>
            <consortium name="Broad Institute Genome Sequencing Center for Infectious Disease"/>
            <person name="Ma L.-J."/>
            <person name="Dead R."/>
            <person name="Young S."/>
            <person name="Zeng Q."/>
            <person name="Koehrsen M."/>
            <person name="Alvarado L."/>
            <person name="Berlin A."/>
            <person name="Chapman S.B."/>
            <person name="Chen Z."/>
            <person name="Freedman E."/>
            <person name="Gellesch M."/>
            <person name="Goldberg J."/>
            <person name="Griggs A."/>
            <person name="Gujja S."/>
            <person name="Heilman E.R."/>
            <person name="Heiman D."/>
            <person name="Hepburn T."/>
            <person name="Howarth C."/>
            <person name="Jen D."/>
            <person name="Larson L."/>
            <person name="Mehta T."/>
            <person name="Neiman D."/>
            <person name="Pearson M."/>
            <person name="Roberts A."/>
            <person name="Saif S."/>
            <person name="Shea T."/>
            <person name="Shenoy N."/>
            <person name="Sisk P."/>
            <person name="Stolte C."/>
            <person name="Sykes S."/>
            <person name="Walk T."/>
            <person name="White J."/>
            <person name="Yandava C."/>
            <person name="Haas B."/>
            <person name="Nusbaum C."/>
            <person name="Birren B."/>
        </authorList>
    </citation>
    <scope>NUCLEOTIDE SEQUENCE</scope>
    <source>
        <strain evidence="2">R3-111a-1</strain>
    </source>
</reference>
<feature type="region of interest" description="Disordered" evidence="1">
    <location>
        <begin position="249"/>
        <end position="307"/>
    </location>
</feature>
<dbReference type="EnsemblFungi" id="EJT82005">
    <property type="protein sequence ID" value="EJT82005"/>
    <property type="gene ID" value="GGTG_01979"/>
</dbReference>
<keyword evidence="4" id="KW-1185">Reference proteome</keyword>
<evidence type="ECO:0000256" key="1">
    <source>
        <dbReference type="SAM" id="MobiDB-lite"/>
    </source>
</evidence>
<dbReference type="RefSeq" id="XP_009218014.1">
    <property type="nucleotide sequence ID" value="XM_009219750.1"/>
</dbReference>
<gene>
    <name evidence="3" type="primary">20342437</name>
    <name evidence="2" type="ORF">GGTG_01979</name>
</gene>
<dbReference type="Proteomes" id="UP000006039">
    <property type="component" value="Unassembled WGS sequence"/>
</dbReference>